<organism evidence="2 3">
    <name type="scientific">Bradyrhizobium yuanmingense</name>
    <dbReference type="NCBI Taxonomy" id="108015"/>
    <lineage>
        <taxon>Bacteria</taxon>
        <taxon>Pseudomonadati</taxon>
        <taxon>Pseudomonadota</taxon>
        <taxon>Alphaproteobacteria</taxon>
        <taxon>Hyphomicrobiales</taxon>
        <taxon>Nitrobacteraceae</taxon>
        <taxon>Bradyrhizobium</taxon>
    </lineage>
</organism>
<dbReference type="Proteomes" id="UP000051380">
    <property type="component" value="Unassembled WGS sequence"/>
</dbReference>
<dbReference type="EMBL" id="LJYF01000029">
    <property type="protein sequence ID" value="KRP94288.1"/>
    <property type="molecule type" value="Genomic_DNA"/>
</dbReference>
<accession>A0A0R3C9D1</accession>
<sequence length="381" mass="41287">MTFLSVDQPDDFASSASAIAVDFLRDWRHAASRLSAGHRTAFQHANWLGAWYESFHDVAPLIAVISDATTGKDIAVVPMISHVRRGIGIVEFADLGVSDNNAPILALDASLDAGTADAINTALIGALRALPDRLDLLRLKKMPAEVGGKPNPLVSLGRIGSSSLNGNLVLMGDDYGGYQAAIKRLQMPRCWRVFSRLAGARFEIAADVGRAHELLDVMDLQQQARMQKLGSRFVLNDETHARFYREVVRRGLAGGHAMVSALVCEEGIVATALGVKHGATYVLLRISHGGDQWSSCSPGLLVTERTLAALHAQGLRRFDLSIGNQDYKRRLGAERVPLTDVSVALSWRGLPFAWRDHAAQGLRRYPKLASLAARAMGKGAR</sequence>
<proteinExistence type="predicted"/>
<name>A0A0R3C9D1_9BRAD</name>
<dbReference type="RefSeq" id="WP_057028279.1">
    <property type="nucleotide sequence ID" value="NZ_LJYF01000029.1"/>
</dbReference>
<gene>
    <name evidence="2" type="ORF">AOQ72_24085</name>
</gene>
<dbReference type="InterPro" id="IPR016181">
    <property type="entry name" value="Acyl_CoA_acyltransferase"/>
</dbReference>
<dbReference type="AlphaFoldDB" id="A0A0R3C9D1"/>
<dbReference type="Pfam" id="PF13480">
    <property type="entry name" value="Acetyltransf_6"/>
    <property type="match status" value="1"/>
</dbReference>
<feature type="domain" description="BioF2-like acetyltransferase" evidence="1">
    <location>
        <begin position="186"/>
        <end position="329"/>
    </location>
</feature>
<reference evidence="2 3" key="1">
    <citation type="submission" date="2015-09" db="EMBL/GenBank/DDBJ databases">
        <title>Draft Genome Sequence of the Strain BR 3267 (Bradyrhizobium yuanmingense) recommended as inoculant for cowpea in Brazil.</title>
        <authorList>
            <person name="Simoes-Araujo J.L."/>
            <person name="Zilli J.E."/>
        </authorList>
    </citation>
    <scope>NUCLEOTIDE SEQUENCE [LARGE SCALE GENOMIC DNA]</scope>
    <source>
        <strain evidence="2 3">BR3267</strain>
    </source>
</reference>
<evidence type="ECO:0000313" key="3">
    <source>
        <dbReference type="Proteomes" id="UP000051380"/>
    </source>
</evidence>
<dbReference type="SUPFAM" id="SSF55729">
    <property type="entry name" value="Acyl-CoA N-acyltransferases (Nat)"/>
    <property type="match status" value="1"/>
</dbReference>
<evidence type="ECO:0000313" key="2">
    <source>
        <dbReference type="EMBL" id="KRP94288.1"/>
    </source>
</evidence>
<evidence type="ECO:0000259" key="1">
    <source>
        <dbReference type="Pfam" id="PF13480"/>
    </source>
</evidence>
<dbReference type="InterPro" id="IPR038740">
    <property type="entry name" value="BioF2-like_GNAT_dom"/>
</dbReference>
<protein>
    <submittedName>
        <fullName evidence="2">Cellulose biosynthesis protein CelD</fullName>
    </submittedName>
</protein>
<comment type="caution">
    <text evidence="2">The sequence shown here is derived from an EMBL/GenBank/DDBJ whole genome shotgun (WGS) entry which is preliminary data.</text>
</comment>
<dbReference type="STRING" id="108015.GA0061099_1003125"/>